<keyword evidence="3 10" id="KW-0813">Transport</keyword>
<comment type="subcellular location">
    <subcellularLocation>
        <location evidence="1 10">Cell membrane</location>
        <topology evidence="1 10">Multi-pass membrane protein</topology>
    </subcellularLocation>
</comment>
<keyword evidence="9 10" id="KW-0472">Membrane</keyword>
<feature type="compositionally biased region" description="Polar residues" evidence="11">
    <location>
        <begin position="246"/>
        <end position="258"/>
    </location>
</feature>
<dbReference type="InterPro" id="IPR047664">
    <property type="entry name" value="SWEET"/>
</dbReference>
<dbReference type="GO" id="GO:0005886">
    <property type="term" value="C:plasma membrane"/>
    <property type="evidence" value="ECO:0007669"/>
    <property type="project" value="UniProtKB-SubCell"/>
</dbReference>
<evidence type="ECO:0000256" key="5">
    <source>
        <dbReference type="ARBA" id="ARBA00022597"/>
    </source>
</evidence>
<dbReference type="FunFam" id="1.20.1280.290:FF:000001">
    <property type="entry name" value="Bidirectional sugar transporter SWEET"/>
    <property type="match status" value="1"/>
</dbReference>
<evidence type="ECO:0000256" key="7">
    <source>
        <dbReference type="ARBA" id="ARBA00022737"/>
    </source>
</evidence>
<dbReference type="Gene3D" id="1.20.1280.290">
    <property type="match status" value="2"/>
</dbReference>
<feature type="transmembrane region" description="Helical" evidence="10">
    <location>
        <begin position="132"/>
        <end position="154"/>
    </location>
</feature>
<reference evidence="12" key="1">
    <citation type="journal article" date="2025" name="Foods">
        <title>Unveiling the Microbial Signatures of Arabica Coffee Cherries: Insights into Ripeness Specific Diversity, Functional Traits, and Implications for Quality and Safety.</title>
        <authorList>
            <consortium name="RefSeq"/>
            <person name="Tenea G.N."/>
            <person name="Cifuentes V."/>
            <person name="Reyes P."/>
            <person name="Cevallos-Vallejos M."/>
        </authorList>
    </citation>
    <scope>NUCLEOTIDE SEQUENCE [LARGE SCALE GENOMIC DNA]</scope>
</reference>
<dbReference type="Pfam" id="PF03083">
    <property type="entry name" value="MtN3_slv"/>
    <property type="match status" value="2"/>
</dbReference>
<feature type="transmembrane region" description="Helical" evidence="10">
    <location>
        <begin position="49"/>
        <end position="66"/>
    </location>
</feature>
<evidence type="ECO:0000256" key="8">
    <source>
        <dbReference type="ARBA" id="ARBA00022989"/>
    </source>
</evidence>
<evidence type="ECO:0000256" key="6">
    <source>
        <dbReference type="ARBA" id="ARBA00022692"/>
    </source>
</evidence>
<evidence type="ECO:0000256" key="4">
    <source>
        <dbReference type="ARBA" id="ARBA00022475"/>
    </source>
</evidence>
<comment type="similarity">
    <text evidence="2 10">Belongs to the SWEET sugar transporter family.</text>
</comment>
<keyword evidence="5 10" id="KW-0762">Sugar transport</keyword>
<proteinExistence type="inferred from homology"/>
<dbReference type="Proteomes" id="UP001652660">
    <property type="component" value="Chromosome 11e"/>
</dbReference>
<reference evidence="13" key="2">
    <citation type="submission" date="2025-08" db="UniProtKB">
        <authorList>
            <consortium name="RefSeq"/>
        </authorList>
    </citation>
    <scope>IDENTIFICATION</scope>
    <source>
        <tissue evidence="13">Leaves</tissue>
    </source>
</reference>
<keyword evidence="7" id="KW-0677">Repeat</keyword>
<feature type="transmembrane region" description="Helical" evidence="10">
    <location>
        <begin position="12"/>
        <end position="37"/>
    </location>
</feature>
<feature type="region of interest" description="Disordered" evidence="11">
    <location>
        <begin position="246"/>
        <end position="287"/>
    </location>
</feature>
<dbReference type="PANTHER" id="PTHR10791">
    <property type="entry name" value="RAG1-ACTIVATING PROTEIN 1"/>
    <property type="match status" value="1"/>
</dbReference>
<evidence type="ECO:0000256" key="10">
    <source>
        <dbReference type="RuleBase" id="RU910715"/>
    </source>
</evidence>
<dbReference type="SMR" id="A0A6P6VCP0"/>
<dbReference type="OrthoDB" id="409725at2759"/>
<evidence type="ECO:0000256" key="11">
    <source>
        <dbReference type="SAM" id="MobiDB-lite"/>
    </source>
</evidence>
<evidence type="ECO:0000256" key="2">
    <source>
        <dbReference type="ARBA" id="ARBA00007809"/>
    </source>
</evidence>
<keyword evidence="6 10" id="KW-0812">Transmembrane</keyword>
<sequence>MASFGSDHHRWVFAFGVLGNLVSIIAYLGPLPTFYRIYREKSTMGYESLPYVVALSSAMLWMYYALLKPATLLITINSVGCIIETLYILFYILYASKQARKHTIKLVGMLNVGLICAIFVVTNFALKEVSVRIMVVGWICVAFSVSVFAAPLSIVSQVVRTRNAEFMPVALSATLTLSAVMWFFYGFLKADVCVTVPNIMGFFLGVLQMMLYVIYRKPKPLVAEKKVPEHVINIVMLCNSDVHPLDSQTSSNCDVNSTADADADENEDEKKDEETVSAVADEPCSSQAQVHLDSPALVVCSAA</sequence>
<dbReference type="GeneID" id="113719658"/>
<name>A0A6P6VCP0_COFAR</name>
<feature type="transmembrane region" description="Helical" evidence="10">
    <location>
        <begin position="166"/>
        <end position="188"/>
    </location>
</feature>
<dbReference type="InterPro" id="IPR004316">
    <property type="entry name" value="SWEET_rpt"/>
</dbReference>
<feature type="transmembrane region" description="Helical" evidence="10">
    <location>
        <begin position="72"/>
        <end position="94"/>
    </location>
</feature>
<dbReference type="RefSeq" id="XP_027100714.1">
    <property type="nucleotide sequence ID" value="XM_027244913.2"/>
</dbReference>
<evidence type="ECO:0000313" key="13">
    <source>
        <dbReference type="RefSeq" id="XP_027100714.1"/>
    </source>
</evidence>
<feature type="transmembrane region" description="Helical" evidence="10">
    <location>
        <begin position="194"/>
        <end position="215"/>
    </location>
</feature>
<dbReference type="PANTHER" id="PTHR10791:SF222">
    <property type="entry name" value="BIDIRECTIONAL SUGAR TRANSPORTER SWEET15"/>
    <property type="match status" value="1"/>
</dbReference>
<evidence type="ECO:0000313" key="12">
    <source>
        <dbReference type="Proteomes" id="UP001652660"/>
    </source>
</evidence>
<dbReference type="AlphaFoldDB" id="A0A6P6VCP0"/>
<keyword evidence="12" id="KW-1185">Reference proteome</keyword>
<protein>
    <recommendedName>
        <fullName evidence="10">Bidirectional sugar transporter SWEET</fullName>
    </recommendedName>
</protein>
<evidence type="ECO:0000256" key="1">
    <source>
        <dbReference type="ARBA" id="ARBA00004651"/>
    </source>
</evidence>
<accession>A0A6P6VCP0</accession>
<organism evidence="12 13">
    <name type="scientific">Coffea arabica</name>
    <name type="common">Arabian coffee</name>
    <dbReference type="NCBI Taxonomy" id="13443"/>
    <lineage>
        <taxon>Eukaryota</taxon>
        <taxon>Viridiplantae</taxon>
        <taxon>Streptophyta</taxon>
        <taxon>Embryophyta</taxon>
        <taxon>Tracheophyta</taxon>
        <taxon>Spermatophyta</taxon>
        <taxon>Magnoliopsida</taxon>
        <taxon>eudicotyledons</taxon>
        <taxon>Gunneridae</taxon>
        <taxon>Pentapetalae</taxon>
        <taxon>asterids</taxon>
        <taxon>lamiids</taxon>
        <taxon>Gentianales</taxon>
        <taxon>Rubiaceae</taxon>
        <taxon>Ixoroideae</taxon>
        <taxon>Gardenieae complex</taxon>
        <taxon>Bertiereae - Coffeeae clade</taxon>
        <taxon>Coffeeae</taxon>
        <taxon>Coffea</taxon>
    </lineage>
</organism>
<gene>
    <name evidence="13" type="primary">LOC113719658</name>
</gene>
<feature type="transmembrane region" description="Helical" evidence="10">
    <location>
        <begin position="106"/>
        <end position="126"/>
    </location>
</feature>
<evidence type="ECO:0000256" key="3">
    <source>
        <dbReference type="ARBA" id="ARBA00022448"/>
    </source>
</evidence>
<keyword evidence="4" id="KW-1003">Cell membrane</keyword>
<keyword evidence="8 10" id="KW-1133">Transmembrane helix</keyword>
<comment type="function">
    <text evidence="10">Mediates both low-affinity uptake and efflux of sugar across the membrane.</text>
</comment>
<dbReference type="GO" id="GO:0051119">
    <property type="term" value="F:sugar transmembrane transporter activity"/>
    <property type="evidence" value="ECO:0007669"/>
    <property type="project" value="InterPro"/>
</dbReference>
<dbReference type="FunFam" id="1.20.1280.290:FF:000003">
    <property type="entry name" value="Bidirectional sugar transporter SWEET"/>
    <property type="match status" value="1"/>
</dbReference>
<evidence type="ECO:0000256" key="9">
    <source>
        <dbReference type="ARBA" id="ARBA00023136"/>
    </source>
</evidence>